<evidence type="ECO:0000256" key="10">
    <source>
        <dbReference type="ARBA" id="ARBA00093644"/>
    </source>
</evidence>
<name>A0AAN0K8M5_9ACTN</name>
<evidence type="ECO:0000256" key="9">
    <source>
        <dbReference type="ARBA" id="ARBA00093617"/>
    </source>
</evidence>
<evidence type="ECO:0000256" key="6">
    <source>
        <dbReference type="ARBA" id="ARBA00022692"/>
    </source>
</evidence>
<evidence type="ECO:0000313" key="13">
    <source>
        <dbReference type="EMBL" id="BEH02646.1"/>
    </source>
</evidence>
<reference evidence="13" key="1">
    <citation type="journal article" date="2024" name="Int. J. Syst. Evol. Microbiol.">
        <title>Brooklawnia propionicigenes sp. nov., a facultatively anaerobic, propionate-producing bacterium isolated from a methanogenic reactor treating waste from cattle farms.</title>
        <authorList>
            <person name="Akita Y."/>
            <person name="Ueki A."/>
            <person name="Tonouchi A."/>
            <person name="Sugawara Y."/>
            <person name="Honma S."/>
            <person name="Kaku N."/>
            <person name="Ueki K."/>
        </authorList>
    </citation>
    <scope>NUCLEOTIDE SEQUENCE</scope>
    <source>
        <strain evidence="13">SH051</strain>
    </source>
</reference>
<feature type="transmembrane region" description="Helical" evidence="11">
    <location>
        <begin position="173"/>
        <end position="191"/>
    </location>
</feature>
<evidence type="ECO:0000256" key="8">
    <source>
        <dbReference type="ARBA" id="ARBA00023136"/>
    </source>
</evidence>
<feature type="transmembrane region" description="Helical" evidence="11">
    <location>
        <begin position="266"/>
        <end position="284"/>
    </location>
</feature>
<feature type="transmembrane region" description="Helical" evidence="11">
    <location>
        <begin position="145"/>
        <end position="166"/>
    </location>
</feature>
<dbReference type="KEGG" id="broo:brsh051_19270"/>
<comment type="similarity">
    <text evidence="3">Belongs to the glycosyltransferase 39 family.</text>
</comment>
<accession>A0AAN0K8M5</accession>
<dbReference type="GO" id="GO:0006493">
    <property type="term" value="P:protein O-linked glycosylation"/>
    <property type="evidence" value="ECO:0007669"/>
    <property type="project" value="InterPro"/>
</dbReference>
<proteinExistence type="inferred from homology"/>
<feature type="transmembrane region" description="Helical" evidence="11">
    <location>
        <begin position="509"/>
        <end position="531"/>
    </location>
</feature>
<evidence type="ECO:0000313" key="14">
    <source>
        <dbReference type="Proteomes" id="UP001431656"/>
    </source>
</evidence>
<evidence type="ECO:0000256" key="3">
    <source>
        <dbReference type="ARBA" id="ARBA00007222"/>
    </source>
</evidence>
<keyword evidence="8 11" id="KW-0472">Membrane</keyword>
<feature type="transmembrane region" description="Helical" evidence="11">
    <location>
        <begin position="427"/>
        <end position="444"/>
    </location>
</feature>
<comment type="pathway">
    <text evidence="2">Protein modification; protein glycosylation.</text>
</comment>
<feature type="transmembrane region" description="Helical" evidence="11">
    <location>
        <begin position="474"/>
        <end position="497"/>
    </location>
</feature>
<evidence type="ECO:0000259" key="12">
    <source>
        <dbReference type="Pfam" id="PF02366"/>
    </source>
</evidence>
<dbReference type="Pfam" id="PF02366">
    <property type="entry name" value="PMT"/>
    <property type="match status" value="1"/>
</dbReference>
<gene>
    <name evidence="13" type="ORF">brsh051_19270</name>
</gene>
<feature type="transmembrane region" description="Helical" evidence="11">
    <location>
        <begin position="451"/>
        <end position="468"/>
    </location>
</feature>
<evidence type="ECO:0000256" key="5">
    <source>
        <dbReference type="ARBA" id="ARBA00022679"/>
    </source>
</evidence>
<evidence type="ECO:0000256" key="7">
    <source>
        <dbReference type="ARBA" id="ARBA00022989"/>
    </source>
</evidence>
<dbReference type="GO" id="GO:0000030">
    <property type="term" value="F:mannosyltransferase activity"/>
    <property type="evidence" value="ECO:0007669"/>
    <property type="project" value="InterPro"/>
</dbReference>
<dbReference type="EMBL" id="AP028056">
    <property type="protein sequence ID" value="BEH02646.1"/>
    <property type="molecule type" value="Genomic_DNA"/>
</dbReference>
<dbReference type="Proteomes" id="UP001431656">
    <property type="component" value="Chromosome"/>
</dbReference>
<protein>
    <recommendedName>
        <fullName evidence="9">Polyprenol-phosphate-mannose--protein mannosyltransferase</fullName>
    </recommendedName>
    <alternativeName>
        <fullName evidence="10">Protein O-mannosyltransferase</fullName>
    </alternativeName>
</protein>
<sequence length="551" mass="61526">MSLPLLDRVFQAVQQLPRAASEQLRGTHADPLMPTIDRLDDAIVLHRDRAISWLVTIVIGALAFTLRIINLSRPSNLVFDETYYAKDAWTLLHLGYEGSWPKDANDQIVAGVTDIFTDAPSFIVHPQLGKWLIASGEYVFGMNSFGWRIASVVFGTLLVMATIRMARRLSRSTLVGAMAGLFITVDGLSFVMSRIALLDIFEAAFTVMAVACMVADRDWFRHKLAGYLRANGLTDLQGGYGPLLLWRPWRWTAGLMFGLAIGTKWNAMYVLAAMGIMAVVYDVSSRRTAGASTKAFKSLFLDAPMAFISMVVTAGLVYVATWWSWLTTDGGWGRDYGSKHPDDFWVRHFGDALGSLAYYHREIYAFHTGEWIAEQTHVYEANPMTWLFMGRVIGIDAVNDIQPGVDGCTASSGDTCLRVISGAGTPLLWWCVLVAIVIGLGLWWLGRDWRFAVPLVAGLTPWLMWFPNADRPLFFFYAIMIIPFTATVLAMVLGKILGPAEAGARRRRGAQIVGTVVLAIVANFWFIYPILTDQLMTRTMWSARMWFPSWI</sequence>
<evidence type="ECO:0000256" key="2">
    <source>
        <dbReference type="ARBA" id="ARBA00004922"/>
    </source>
</evidence>
<dbReference type="AlphaFoldDB" id="A0AAN0K8M5"/>
<keyword evidence="4" id="KW-0328">Glycosyltransferase</keyword>
<keyword evidence="7 11" id="KW-1133">Transmembrane helix</keyword>
<evidence type="ECO:0000256" key="4">
    <source>
        <dbReference type="ARBA" id="ARBA00022676"/>
    </source>
</evidence>
<evidence type="ECO:0000256" key="11">
    <source>
        <dbReference type="SAM" id="Phobius"/>
    </source>
</evidence>
<keyword evidence="6 11" id="KW-0812">Transmembrane</keyword>
<dbReference type="InterPro" id="IPR003342">
    <property type="entry name" value="ArnT-like_N"/>
</dbReference>
<comment type="subcellular location">
    <subcellularLocation>
        <location evidence="1">Endomembrane system</location>
        <topology evidence="1">Multi-pass membrane protein</topology>
    </subcellularLocation>
</comment>
<dbReference type="PANTHER" id="PTHR10050:SF46">
    <property type="entry name" value="PROTEIN O-MANNOSYL-TRANSFERASE 2"/>
    <property type="match status" value="1"/>
</dbReference>
<dbReference type="PANTHER" id="PTHR10050">
    <property type="entry name" value="DOLICHYL-PHOSPHATE-MANNOSE--PROTEIN MANNOSYLTRANSFERASE"/>
    <property type="match status" value="1"/>
</dbReference>
<dbReference type="InterPro" id="IPR027005">
    <property type="entry name" value="PMT-like"/>
</dbReference>
<keyword evidence="14" id="KW-1185">Reference proteome</keyword>
<feature type="domain" description="ArnT-like N-terminal" evidence="12">
    <location>
        <begin position="58"/>
        <end position="280"/>
    </location>
</feature>
<evidence type="ECO:0000256" key="1">
    <source>
        <dbReference type="ARBA" id="ARBA00004127"/>
    </source>
</evidence>
<dbReference type="GO" id="GO:0012505">
    <property type="term" value="C:endomembrane system"/>
    <property type="evidence" value="ECO:0007669"/>
    <property type="project" value="UniProtKB-SubCell"/>
</dbReference>
<feature type="transmembrane region" description="Helical" evidence="11">
    <location>
        <begin position="305"/>
        <end position="325"/>
    </location>
</feature>
<organism evidence="13 14">
    <name type="scientific">Brooklawnia propionicigenes</name>
    <dbReference type="NCBI Taxonomy" id="3041175"/>
    <lineage>
        <taxon>Bacteria</taxon>
        <taxon>Bacillati</taxon>
        <taxon>Actinomycetota</taxon>
        <taxon>Actinomycetes</taxon>
        <taxon>Propionibacteriales</taxon>
        <taxon>Propionibacteriaceae</taxon>
        <taxon>Brooklawnia</taxon>
    </lineage>
</organism>
<keyword evidence="5" id="KW-0808">Transferase</keyword>
<feature type="transmembrane region" description="Helical" evidence="11">
    <location>
        <begin position="50"/>
        <end position="69"/>
    </location>
</feature>
<dbReference type="GO" id="GO:0016020">
    <property type="term" value="C:membrane"/>
    <property type="evidence" value="ECO:0007669"/>
    <property type="project" value="InterPro"/>
</dbReference>